<dbReference type="EMBL" id="CP020880">
    <property type="protein sequence ID" value="ART75980.1"/>
    <property type="molecule type" value="Genomic_DNA"/>
</dbReference>
<reference evidence="3 5" key="2">
    <citation type="submission" date="2019-08" db="EMBL/GenBank/DDBJ databases">
        <title>Bacillus genomes from the desert of Cuatro Cienegas, Coahuila.</title>
        <authorList>
            <person name="Olmedo-Alvarez G."/>
        </authorList>
    </citation>
    <scope>NUCLEOTIDE SEQUENCE [LARGE SCALE GENOMIC DNA]</scope>
    <source>
        <strain evidence="3 5">CH98b_3T</strain>
    </source>
</reference>
<reference evidence="2 4" key="1">
    <citation type="submission" date="2017-04" db="EMBL/GenBank/DDBJ databases">
        <title>Complete Genome Sequence of the Bacillus horikoshii 20a strain from Cuatro Cienegas, Coahuila, Mexico.</title>
        <authorList>
            <person name="Zarza E."/>
            <person name="Alcaraz L.D."/>
            <person name="Aguilar-Salinas B."/>
            <person name="Islas A."/>
            <person name="Olmedo-Alvarez G."/>
        </authorList>
    </citation>
    <scope>NUCLEOTIDE SEQUENCE [LARGE SCALE GENOMIC DNA]</scope>
    <source>
        <strain evidence="2 4">20a</strain>
    </source>
</reference>
<sequence>MSFHQCPNCQEEVKYKTKLTSVFFGYRPIKCEGCETVYEVDEKFRFILSLYTVLIPILIAYMLSAMMGVLHTRWSQVLIVLIFGSAGVFYAATKVRYKKSKLQPVEEKKKQKAK</sequence>
<organism evidence="3 5">
    <name type="scientific">Sutcliffiella horikoshii</name>
    <dbReference type="NCBI Taxonomy" id="79883"/>
    <lineage>
        <taxon>Bacteria</taxon>
        <taxon>Bacillati</taxon>
        <taxon>Bacillota</taxon>
        <taxon>Bacilli</taxon>
        <taxon>Bacillales</taxon>
        <taxon>Bacillaceae</taxon>
        <taxon>Sutcliffiella</taxon>
    </lineage>
</organism>
<dbReference type="EMBL" id="VTET01000002">
    <property type="protein sequence ID" value="TYS73523.1"/>
    <property type="molecule type" value="Genomic_DNA"/>
</dbReference>
<accession>A0A1Y0CKZ3</accession>
<dbReference type="GeneID" id="96738372"/>
<proteinExistence type="predicted"/>
<name>A0A1Y0CKZ3_9BACI</name>
<gene>
    <name evidence="2" type="ORF">B4U37_08025</name>
    <name evidence="3" type="ORF">FZC75_04110</name>
</gene>
<dbReference type="AlphaFoldDB" id="A0A1Y0CKZ3"/>
<evidence type="ECO:0000313" key="4">
    <source>
        <dbReference type="Proteomes" id="UP000195573"/>
    </source>
</evidence>
<evidence type="ECO:0000313" key="2">
    <source>
        <dbReference type="EMBL" id="ART75980.1"/>
    </source>
</evidence>
<dbReference type="KEGG" id="bhk:B4U37_08025"/>
<evidence type="ECO:0000313" key="3">
    <source>
        <dbReference type="EMBL" id="TYS73523.1"/>
    </source>
</evidence>
<feature type="transmembrane region" description="Helical" evidence="1">
    <location>
        <begin position="46"/>
        <end position="68"/>
    </location>
</feature>
<keyword evidence="1" id="KW-1133">Transmembrane helix</keyword>
<evidence type="ECO:0008006" key="6">
    <source>
        <dbReference type="Google" id="ProtNLM"/>
    </source>
</evidence>
<keyword evidence="1" id="KW-0472">Membrane</keyword>
<dbReference type="RefSeq" id="WP_010193239.1">
    <property type="nucleotide sequence ID" value="NZ_CP020880.1"/>
</dbReference>
<evidence type="ECO:0000256" key="1">
    <source>
        <dbReference type="SAM" id="Phobius"/>
    </source>
</evidence>
<feature type="transmembrane region" description="Helical" evidence="1">
    <location>
        <begin position="74"/>
        <end position="92"/>
    </location>
</feature>
<evidence type="ECO:0000313" key="5">
    <source>
        <dbReference type="Proteomes" id="UP000324517"/>
    </source>
</evidence>
<dbReference type="Proteomes" id="UP000195573">
    <property type="component" value="Chromosome"/>
</dbReference>
<dbReference type="Proteomes" id="UP000324517">
    <property type="component" value="Unassembled WGS sequence"/>
</dbReference>
<dbReference type="InterPro" id="IPR026369">
    <property type="entry name" value="CxxC_20_CxxC"/>
</dbReference>
<keyword evidence="1" id="KW-0812">Transmembrane</keyword>
<keyword evidence="4" id="KW-1185">Reference proteome</keyword>
<dbReference type="NCBIfam" id="TIGR04104">
    <property type="entry name" value="cxxc_20_cxxc"/>
    <property type="match status" value="1"/>
</dbReference>
<protein>
    <recommendedName>
        <fullName evidence="6">Cxxc_20_cxxc protein</fullName>
    </recommendedName>
</protein>
<dbReference type="OrthoDB" id="2970506at2"/>